<evidence type="ECO:0000313" key="7">
    <source>
        <dbReference type="EMBL" id="KJE25281.1"/>
    </source>
</evidence>
<accession>A0A0D8BMC9</accession>
<proteinExistence type="inferred from homology"/>
<dbReference type="Gene3D" id="1.10.10.10">
    <property type="entry name" value="Winged helix-like DNA-binding domain superfamily/Winged helix DNA-binding domain"/>
    <property type="match status" value="1"/>
</dbReference>
<dbReference type="PROSITE" id="PS50931">
    <property type="entry name" value="HTH_LYSR"/>
    <property type="match status" value="1"/>
</dbReference>
<feature type="region of interest" description="Disordered" evidence="5">
    <location>
        <begin position="313"/>
        <end position="355"/>
    </location>
</feature>
<feature type="compositionally biased region" description="Polar residues" evidence="5">
    <location>
        <begin position="345"/>
        <end position="355"/>
    </location>
</feature>
<evidence type="ECO:0000259" key="6">
    <source>
        <dbReference type="PROSITE" id="PS50931"/>
    </source>
</evidence>
<evidence type="ECO:0000256" key="3">
    <source>
        <dbReference type="ARBA" id="ARBA00023125"/>
    </source>
</evidence>
<feature type="compositionally biased region" description="Polar residues" evidence="5">
    <location>
        <begin position="326"/>
        <end position="338"/>
    </location>
</feature>
<dbReference type="GO" id="GO:0003677">
    <property type="term" value="F:DNA binding"/>
    <property type="evidence" value="ECO:0007669"/>
    <property type="project" value="UniProtKB-KW"/>
</dbReference>
<comment type="similarity">
    <text evidence="1">Belongs to the LysR transcriptional regulatory family.</text>
</comment>
<dbReference type="EMBL" id="JYFN01000002">
    <property type="protein sequence ID" value="KJE25281.1"/>
    <property type="molecule type" value="Genomic_DNA"/>
</dbReference>
<dbReference type="InterPro" id="IPR036388">
    <property type="entry name" value="WH-like_DNA-bd_sf"/>
</dbReference>
<sequence length="355" mass="37390">MCDIDALRLLVAVVRTGSFTKAAVQLNYTQPAVSRRIALLEQQTGGPLFDRLPRGVRLNPAGHELHRHAVDVLERLSRAQQELAAIHAGRGGILRVGAFSTANISLVPAALRAFRQARPEVEIVAIEGRSGTLMQRLADGALDLAVVSDYPSGLPSAAGVTTTRLLADELFVVLQREHPLAGAGVIDLRDLRDEAWLQDAPAGGSPTLLTDACAQAGFEPRKIIKIAEWTGKFGYVAAGLGVALVPSLAAWAVPAELALCRLGNLALRRTVHVALPADPLPAALTLRDLLQEAGGGGLPVRVLDRGCRDRGTVCGQASPEADRQSGQRSLPSQLSQPKSIGDSAVASNSARTAAR</sequence>
<evidence type="ECO:0000256" key="4">
    <source>
        <dbReference type="ARBA" id="ARBA00023163"/>
    </source>
</evidence>
<dbReference type="Proteomes" id="UP000032545">
    <property type="component" value="Unassembled WGS sequence"/>
</dbReference>
<keyword evidence="4" id="KW-0804">Transcription</keyword>
<gene>
    <name evidence="7" type="ORF">FF36_00414</name>
</gene>
<protein>
    <submittedName>
        <fullName evidence="7">Transcriptional regulator</fullName>
    </submittedName>
</protein>
<name>A0A0D8BMC9_9ACTN</name>
<evidence type="ECO:0000256" key="5">
    <source>
        <dbReference type="SAM" id="MobiDB-lite"/>
    </source>
</evidence>
<dbReference type="OrthoDB" id="4131546at2"/>
<keyword evidence="3" id="KW-0238">DNA-binding</keyword>
<dbReference type="PANTHER" id="PTHR30346:SF29">
    <property type="entry name" value="LYSR SUBSTRATE-BINDING"/>
    <property type="match status" value="1"/>
</dbReference>
<dbReference type="Gene3D" id="3.40.190.10">
    <property type="entry name" value="Periplasmic binding protein-like II"/>
    <property type="match status" value="2"/>
</dbReference>
<dbReference type="SUPFAM" id="SSF53850">
    <property type="entry name" value="Periplasmic binding protein-like II"/>
    <property type="match status" value="1"/>
</dbReference>
<dbReference type="AlphaFoldDB" id="A0A0D8BMC9"/>
<dbReference type="Pfam" id="PF00126">
    <property type="entry name" value="HTH_1"/>
    <property type="match status" value="1"/>
</dbReference>
<keyword evidence="8" id="KW-1185">Reference proteome</keyword>
<evidence type="ECO:0000256" key="1">
    <source>
        <dbReference type="ARBA" id="ARBA00009437"/>
    </source>
</evidence>
<dbReference type="Pfam" id="PF03466">
    <property type="entry name" value="LysR_substrate"/>
    <property type="match status" value="1"/>
</dbReference>
<keyword evidence="2" id="KW-0805">Transcription regulation</keyword>
<evidence type="ECO:0000313" key="8">
    <source>
        <dbReference type="Proteomes" id="UP000032545"/>
    </source>
</evidence>
<dbReference type="PANTHER" id="PTHR30346">
    <property type="entry name" value="TRANSCRIPTIONAL DUAL REGULATOR HCAR-RELATED"/>
    <property type="match status" value="1"/>
</dbReference>
<dbReference type="CDD" id="cd08423">
    <property type="entry name" value="PBP2_LTTR_like_6"/>
    <property type="match status" value="1"/>
</dbReference>
<dbReference type="GO" id="GO:0032993">
    <property type="term" value="C:protein-DNA complex"/>
    <property type="evidence" value="ECO:0007669"/>
    <property type="project" value="TreeGrafter"/>
</dbReference>
<dbReference type="InterPro" id="IPR036390">
    <property type="entry name" value="WH_DNA-bd_sf"/>
</dbReference>
<dbReference type="GO" id="GO:0003700">
    <property type="term" value="F:DNA-binding transcription factor activity"/>
    <property type="evidence" value="ECO:0007669"/>
    <property type="project" value="InterPro"/>
</dbReference>
<reference evidence="7 8" key="2">
    <citation type="journal article" date="2016" name="Genome Announc.">
        <title>Permanent Draft Genome Sequences for Two Variants of Frankia sp. Strain CpI1, the First Frankia Strain Isolated from Root Nodules of Comptonia peregrina.</title>
        <authorList>
            <person name="Oshone R."/>
            <person name="Hurst S.G.IV."/>
            <person name="Abebe-Akele F."/>
            <person name="Simpson S."/>
            <person name="Morris K."/>
            <person name="Thomas W.K."/>
            <person name="Tisa L.S."/>
        </authorList>
    </citation>
    <scope>NUCLEOTIDE SEQUENCE [LARGE SCALE GENOMIC DNA]</scope>
    <source>
        <strain evidence="8">CpI1-S</strain>
    </source>
</reference>
<feature type="domain" description="HTH lysR-type" evidence="6">
    <location>
        <begin position="1"/>
        <end position="59"/>
    </location>
</feature>
<dbReference type="InterPro" id="IPR000847">
    <property type="entry name" value="LysR_HTH_N"/>
</dbReference>
<reference evidence="8" key="1">
    <citation type="submission" date="2015-02" db="EMBL/GenBank/DDBJ databases">
        <title>Draft Genome of Frankia sp. CpI1-S.</title>
        <authorList>
            <person name="Oshone R.T."/>
            <person name="Ngom M."/>
            <person name="Ghodhbane-Gtari F."/>
            <person name="Gtari M."/>
            <person name="Morris K."/>
            <person name="Thomas K."/>
            <person name="Sen A."/>
            <person name="Tisa L.S."/>
        </authorList>
    </citation>
    <scope>NUCLEOTIDE SEQUENCE [LARGE SCALE GENOMIC DNA]</scope>
    <source>
        <strain evidence="8">CpI1-S</strain>
    </source>
</reference>
<organism evidence="7 8">
    <name type="scientific">Frankia torreyi</name>
    <dbReference type="NCBI Taxonomy" id="1856"/>
    <lineage>
        <taxon>Bacteria</taxon>
        <taxon>Bacillati</taxon>
        <taxon>Actinomycetota</taxon>
        <taxon>Actinomycetes</taxon>
        <taxon>Frankiales</taxon>
        <taxon>Frankiaceae</taxon>
        <taxon>Frankia</taxon>
    </lineage>
</organism>
<dbReference type="PATRIC" id="fig|1502723.3.peg.460"/>
<dbReference type="FunFam" id="1.10.10.10:FF:000001">
    <property type="entry name" value="LysR family transcriptional regulator"/>
    <property type="match status" value="1"/>
</dbReference>
<dbReference type="InterPro" id="IPR005119">
    <property type="entry name" value="LysR_subst-bd"/>
</dbReference>
<evidence type="ECO:0000256" key="2">
    <source>
        <dbReference type="ARBA" id="ARBA00023015"/>
    </source>
</evidence>
<comment type="caution">
    <text evidence="7">The sequence shown here is derived from an EMBL/GenBank/DDBJ whole genome shotgun (WGS) entry which is preliminary data.</text>
</comment>
<dbReference type="SUPFAM" id="SSF46785">
    <property type="entry name" value="Winged helix' DNA-binding domain"/>
    <property type="match status" value="1"/>
</dbReference>
<dbReference type="PRINTS" id="PR00039">
    <property type="entry name" value="HTHLYSR"/>
</dbReference>